<keyword evidence="2" id="KW-0812">Transmembrane</keyword>
<dbReference type="AlphaFoldDB" id="A0A9D2REK3"/>
<feature type="transmembrane region" description="Helical" evidence="2">
    <location>
        <begin position="15"/>
        <end position="36"/>
    </location>
</feature>
<dbReference type="InterPro" id="IPR050922">
    <property type="entry name" value="LytR/CpsA/Psr_CW_biosynth"/>
</dbReference>
<reference evidence="4" key="2">
    <citation type="submission" date="2021-04" db="EMBL/GenBank/DDBJ databases">
        <authorList>
            <person name="Gilroy R."/>
        </authorList>
    </citation>
    <scope>NUCLEOTIDE SEQUENCE</scope>
    <source>
        <strain evidence="4">ChiW19-6364</strain>
    </source>
</reference>
<reference evidence="4" key="1">
    <citation type="journal article" date="2021" name="PeerJ">
        <title>Extensive microbial diversity within the chicken gut microbiome revealed by metagenomics and culture.</title>
        <authorList>
            <person name="Gilroy R."/>
            <person name="Ravi A."/>
            <person name="Getino M."/>
            <person name="Pursley I."/>
            <person name="Horton D.L."/>
            <person name="Alikhan N.F."/>
            <person name="Baker D."/>
            <person name="Gharbi K."/>
            <person name="Hall N."/>
            <person name="Watson M."/>
            <person name="Adriaenssens E.M."/>
            <person name="Foster-Nyarko E."/>
            <person name="Jarju S."/>
            <person name="Secka A."/>
            <person name="Antonio M."/>
            <person name="Oren A."/>
            <person name="Chaudhuri R.R."/>
            <person name="La Ragione R."/>
            <person name="Hildebrand F."/>
            <person name="Pallen M.J."/>
        </authorList>
    </citation>
    <scope>NUCLEOTIDE SEQUENCE</scope>
    <source>
        <strain evidence="4">ChiW19-6364</strain>
    </source>
</reference>
<evidence type="ECO:0000256" key="2">
    <source>
        <dbReference type="SAM" id="Phobius"/>
    </source>
</evidence>
<evidence type="ECO:0000259" key="3">
    <source>
        <dbReference type="Pfam" id="PF03816"/>
    </source>
</evidence>
<feature type="domain" description="Cell envelope-related transcriptional attenuator" evidence="3">
    <location>
        <begin position="91"/>
        <end position="235"/>
    </location>
</feature>
<dbReference type="InterPro" id="IPR004474">
    <property type="entry name" value="LytR_CpsA_psr"/>
</dbReference>
<protein>
    <submittedName>
        <fullName evidence="4">LCP family protein</fullName>
    </submittedName>
</protein>
<comment type="similarity">
    <text evidence="1">Belongs to the LytR/CpsA/Psr (LCP) family.</text>
</comment>
<dbReference type="PANTHER" id="PTHR33392:SF6">
    <property type="entry name" value="POLYISOPRENYL-TEICHOIC ACID--PEPTIDOGLYCAN TEICHOIC ACID TRANSFERASE TAGU"/>
    <property type="match status" value="1"/>
</dbReference>
<gene>
    <name evidence="4" type="ORF">H9913_13150</name>
</gene>
<dbReference type="EMBL" id="DWUX01000226">
    <property type="protein sequence ID" value="HJD40956.1"/>
    <property type="molecule type" value="Genomic_DNA"/>
</dbReference>
<comment type="caution">
    <text evidence="4">The sequence shown here is derived from an EMBL/GenBank/DDBJ whole genome shotgun (WGS) entry which is preliminary data.</text>
</comment>
<evidence type="ECO:0000313" key="4">
    <source>
        <dbReference type="EMBL" id="HJD40956.1"/>
    </source>
</evidence>
<keyword evidence="2" id="KW-0472">Membrane</keyword>
<dbReference type="NCBIfam" id="TIGR00350">
    <property type="entry name" value="lytR_cpsA_psr"/>
    <property type="match status" value="1"/>
</dbReference>
<sequence length="317" mass="35140">MGNPGRKRKKKKNKLRILVVILVLLILGAVGLFLFIDHQITGNSVDIVDQEEVDPTAEEVLIGKEEQKDDQVYNVLLVGTDSRDPDADMGRSDSMMLISFNKAKEKATIVSFLRDCLVDIDGHGKSRLGHTYAYGGVGLTINTLNEVFDLDIQKYITINFDSLVNVIDELGGIQVTLTEEEAEYYRSAGMPDIQAGTVTLTGSQALVHARNRSLDSDFGRTRRQRSVMYGVYQKVLENRDPAALLSLINYCITQVNTNMSVTEIYDLAASALAVSDLQTQQAVVPMDGSYTSINYEGMAVLDLDIDANKQHIHELLY</sequence>
<evidence type="ECO:0000313" key="5">
    <source>
        <dbReference type="Proteomes" id="UP000823850"/>
    </source>
</evidence>
<dbReference type="Gene3D" id="3.40.630.190">
    <property type="entry name" value="LCP protein"/>
    <property type="match status" value="1"/>
</dbReference>
<dbReference type="Pfam" id="PF03816">
    <property type="entry name" value="LytR_cpsA_psr"/>
    <property type="match status" value="1"/>
</dbReference>
<proteinExistence type="inferred from homology"/>
<dbReference type="PANTHER" id="PTHR33392">
    <property type="entry name" value="POLYISOPRENYL-TEICHOIC ACID--PEPTIDOGLYCAN TEICHOIC ACID TRANSFERASE TAGU"/>
    <property type="match status" value="1"/>
</dbReference>
<accession>A0A9D2REK3</accession>
<dbReference type="Proteomes" id="UP000823850">
    <property type="component" value="Unassembled WGS sequence"/>
</dbReference>
<evidence type="ECO:0000256" key="1">
    <source>
        <dbReference type="ARBA" id="ARBA00006068"/>
    </source>
</evidence>
<keyword evidence="2" id="KW-1133">Transmembrane helix</keyword>
<organism evidence="4 5">
    <name type="scientific">Candidatus Blautia stercoripullorum</name>
    <dbReference type="NCBI Taxonomy" id="2838502"/>
    <lineage>
        <taxon>Bacteria</taxon>
        <taxon>Bacillati</taxon>
        <taxon>Bacillota</taxon>
        <taxon>Clostridia</taxon>
        <taxon>Lachnospirales</taxon>
        <taxon>Lachnospiraceae</taxon>
        <taxon>Blautia</taxon>
    </lineage>
</organism>
<name>A0A9D2REK3_9FIRM</name>